<accession>A0A0F6TYX9</accession>
<dbReference type="OrthoDB" id="5679412at2"/>
<organism evidence="2 3">
    <name type="scientific">Citrobacter amalonaticus Y19</name>
    <dbReference type="NCBI Taxonomy" id="1261127"/>
    <lineage>
        <taxon>Bacteria</taxon>
        <taxon>Pseudomonadati</taxon>
        <taxon>Pseudomonadota</taxon>
        <taxon>Gammaproteobacteria</taxon>
        <taxon>Enterobacterales</taxon>
        <taxon>Enterobacteriaceae</taxon>
        <taxon>Citrobacter</taxon>
    </lineage>
</organism>
<dbReference type="Proteomes" id="UP000034085">
    <property type="component" value="Chromosome"/>
</dbReference>
<keyword evidence="1" id="KW-0732">Signal</keyword>
<dbReference type="RefSeq" id="WP_046493956.1">
    <property type="nucleotide sequence ID" value="NZ_CP011132.1"/>
</dbReference>
<dbReference type="HOGENOM" id="CLU_1658183_0_0_6"/>
<sequence length="166" mass="18745">MKNIIISGIILFSFSAIANNSPQKDDGESIKQVLKGVNASDRFHSEDEFINAAIKDGYQVQRNLAFGYQTGSAKSGGYNFIAKNETKSCAWRKILLIANPDKTDSSDPMNERFSCRNLDFKQDEEVWKIVYKYLPMIEAAKSKGEYMVKKEDESEPGELEIIDVTK</sequence>
<name>A0A0F6TYX9_CITAM</name>
<feature type="chain" id="PRO_5002510533" evidence="1">
    <location>
        <begin position="19"/>
        <end position="166"/>
    </location>
</feature>
<dbReference type="KEGG" id="cama:F384_22545"/>
<dbReference type="AlphaFoldDB" id="A0A0F6TYX9"/>
<feature type="signal peptide" evidence="1">
    <location>
        <begin position="1"/>
        <end position="18"/>
    </location>
</feature>
<evidence type="ECO:0000256" key="1">
    <source>
        <dbReference type="SAM" id="SignalP"/>
    </source>
</evidence>
<protein>
    <submittedName>
        <fullName evidence="2">Uncharacterized protein</fullName>
    </submittedName>
</protein>
<dbReference type="EMBL" id="CP011132">
    <property type="protein sequence ID" value="AKE61144.1"/>
    <property type="molecule type" value="Genomic_DNA"/>
</dbReference>
<evidence type="ECO:0000313" key="3">
    <source>
        <dbReference type="Proteomes" id="UP000034085"/>
    </source>
</evidence>
<evidence type="ECO:0000313" key="2">
    <source>
        <dbReference type="EMBL" id="AKE61144.1"/>
    </source>
</evidence>
<gene>
    <name evidence="2" type="ORF">F384_22545</name>
</gene>
<dbReference type="PATRIC" id="fig|1261127.3.peg.4675"/>
<proteinExistence type="predicted"/>
<reference evidence="2 3" key="1">
    <citation type="journal article" date="2013" name="Appl. Microbiol. Biotechnol.">
        <title>Glycerol assimilation and production of 1,3-propanediol by Citrobacter amalonaticus Y19.</title>
        <authorList>
            <person name="Ainala S.K."/>
            <person name="Ashok S."/>
            <person name="Ko Y."/>
            <person name="Park S."/>
        </authorList>
    </citation>
    <scope>NUCLEOTIDE SEQUENCE [LARGE SCALE GENOMIC DNA]</scope>
    <source>
        <strain evidence="2 3">Y19</strain>
    </source>
</reference>